<dbReference type="InterPro" id="IPR018790">
    <property type="entry name" value="DUF2358"/>
</dbReference>
<evidence type="ECO:0000256" key="2">
    <source>
        <dbReference type="SAM" id="Phobius"/>
    </source>
</evidence>
<proteinExistence type="predicted"/>
<dbReference type="RefSeq" id="XP_007514281.1">
    <property type="nucleotide sequence ID" value="XM_007514219.1"/>
</dbReference>
<dbReference type="EMBL" id="FO082276">
    <property type="protein sequence ID" value="CCO15718.1"/>
    <property type="molecule type" value="Genomic_DNA"/>
</dbReference>
<keyword evidence="2" id="KW-1133">Transmembrane helix</keyword>
<keyword evidence="2" id="KW-0472">Membrane</keyword>
<accession>K8F2F4</accession>
<dbReference type="KEGG" id="bpg:Bathy03g02780"/>
<feature type="region of interest" description="Disordered" evidence="1">
    <location>
        <begin position="1"/>
        <end position="34"/>
    </location>
</feature>
<keyword evidence="4" id="KW-1185">Reference proteome</keyword>
<reference evidence="3 4" key="1">
    <citation type="submission" date="2011-10" db="EMBL/GenBank/DDBJ databases">
        <authorList>
            <person name="Genoscope - CEA"/>
        </authorList>
    </citation>
    <scope>NUCLEOTIDE SEQUENCE [LARGE SCALE GENOMIC DNA]</scope>
    <source>
        <strain evidence="3 4">RCC 1105</strain>
    </source>
</reference>
<dbReference type="PANTHER" id="PTHR34123">
    <property type="entry name" value="OS04G0578200 PROTEIN"/>
    <property type="match status" value="1"/>
</dbReference>
<sequence length="288" mass="31364">MTTTTMMREQRPRVVRTTQASNDEDASSSSSIKTTSNPALKAAWFASEQFGKAIGGGKSNSSATVLEKQEENVMTTRAETIDSLAKDYEKNYFIGGESEMKAYSSSCVFADPFVSFTGLDRFKQNVGNLGTSLRDVECKVLKTVDNGVGGVIFYWKFSAVVDALPWRPKLAASGNTTHVLDDANKVVKHIEAWDVDPWVVLKKLLVPASKLPENKWELGMLAVSQRDGFGALQAISEPGVKLFAALFVLEKLPGVNLGGFEAFTSLMLVATAVTEFWALLISFGVVKK</sequence>
<dbReference type="eggNOG" id="ENOG502S3VQ">
    <property type="taxonomic scope" value="Eukaryota"/>
</dbReference>
<dbReference type="InterPro" id="IPR032710">
    <property type="entry name" value="NTF2-like_dom_sf"/>
</dbReference>
<evidence type="ECO:0000313" key="4">
    <source>
        <dbReference type="Proteomes" id="UP000198341"/>
    </source>
</evidence>
<feature type="transmembrane region" description="Helical" evidence="2">
    <location>
        <begin position="266"/>
        <end position="286"/>
    </location>
</feature>
<dbReference type="Pfam" id="PF10184">
    <property type="entry name" value="DUF2358"/>
    <property type="match status" value="1"/>
</dbReference>
<evidence type="ECO:0000313" key="3">
    <source>
        <dbReference type="EMBL" id="CCO15718.1"/>
    </source>
</evidence>
<dbReference type="Proteomes" id="UP000198341">
    <property type="component" value="Chromosome 3"/>
</dbReference>
<dbReference type="PANTHER" id="PTHR34123:SF1">
    <property type="entry name" value="OS04G0578200 PROTEIN"/>
    <property type="match status" value="1"/>
</dbReference>
<dbReference type="GeneID" id="19016815"/>
<organism evidence="3 4">
    <name type="scientific">Bathycoccus prasinos</name>
    <dbReference type="NCBI Taxonomy" id="41875"/>
    <lineage>
        <taxon>Eukaryota</taxon>
        <taxon>Viridiplantae</taxon>
        <taxon>Chlorophyta</taxon>
        <taxon>Mamiellophyceae</taxon>
        <taxon>Mamiellales</taxon>
        <taxon>Bathycoccaceae</taxon>
        <taxon>Bathycoccus</taxon>
    </lineage>
</organism>
<dbReference type="AlphaFoldDB" id="K8F2F4"/>
<protein>
    <submittedName>
        <fullName evidence="3">Uncharacterized protein</fullName>
    </submittedName>
</protein>
<dbReference type="SUPFAM" id="SSF54427">
    <property type="entry name" value="NTF2-like"/>
    <property type="match status" value="1"/>
</dbReference>
<dbReference type="STRING" id="41875.K8F2F4"/>
<gene>
    <name evidence="3" type="ORF">Bathy03g02780</name>
</gene>
<name>K8F2F4_9CHLO</name>
<dbReference type="OrthoDB" id="495408at2759"/>
<evidence type="ECO:0000256" key="1">
    <source>
        <dbReference type="SAM" id="MobiDB-lite"/>
    </source>
</evidence>
<keyword evidence="2" id="KW-0812">Transmembrane</keyword>